<dbReference type="PANTHER" id="PTHR30085:SF6">
    <property type="entry name" value="ABC TRANSPORTER GLUTAMINE-BINDING PROTEIN GLNH"/>
    <property type="match status" value="1"/>
</dbReference>
<name>A0A7X5ULF1_9PSEU</name>
<keyword evidence="3 5" id="KW-0732">Signal</keyword>
<dbReference type="InterPro" id="IPR051455">
    <property type="entry name" value="Bact_solute-bind_prot3"/>
</dbReference>
<gene>
    <name evidence="7" type="ORF">FHU38_000228</name>
</gene>
<dbReference type="Gene3D" id="3.40.190.10">
    <property type="entry name" value="Periplasmic binding protein-like II"/>
    <property type="match status" value="2"/>
</dbReference>
<dbReference type="PANTHER" id="PTHR30085">
    <property type="entry name" value="AMINO ACID ABC TRANSPORTER PERMEASE"/>
    <property type="match status" value="1"/>
</dbReference>
<proteinExistence type="inferred from homology"/>
<keyword evidence="2" id="KW-0813">Transport</keyword>
<dbReference type="Proteomes" id="UP000545493">
    <property type="component" value="Unassembled WGS sequence"/>
</dbReference>
<evidence type="ECO:0000256" key="1">
    <source>
        <dbReference type="ARBA" id="ARBA00010333"/>
    </source>
</evidence>
<dbReference type="SMART" id="SM00062">
    <property type="entry name" value="PBPb"/>
    <property type="match status" value="1"/>
</dbReference>
<dbReference type="GO" id="GO:0006865">
    <property type="term" value="P:amino acid transport"/>
    <property type="evidence" value="ECO:0007669"/>
    <property type="project" value="TreeGrafter"/>
</dbReference>
<evidence type="ECO:0000313" key="7">
    <source>
        <dbReference type="EMBL" id="NIJ09884.1"/>
    </source>
</evidence>
<dbReference type="CDD" id="cd13690">
    <property type="entry name" value="PBP2_GluB"/>
    <property type="match status" value="1"/>
</dbReference>
<accession>A0A7X5ULF1</accession>
<organism evidence="7 8">
    <name type="scientific">Saccharomonospora amisosensis</name>
    <dbReference type="NCBI Taxonomy" id="1128677"/>
    <lineage>
        <taxon>Bacteria</taxon>
        <taxon>Bacillati</taxon>
        <taxon>Actinomycetota</taxon>
        <taxon>Actinomycetes</taxon>
        <taxon>Pseudonocardiales</taxon>
        <taxon>Pseudonocardiaceae</taxon>
        <taxon>Saccharomonospora</taxon>
    </lineage>
</organism>
<feature type="chain" id="PRO_5039630578" evidence="5">
    <location>
        <begin position="22"/>
        <end position="319"/>
    </location>
</feature>
<evidence type="ECO:0000256" key="2">
    <source>
        <dbReference type="ARBA" id="ARBA00022448"/>
    </source>
</evidence>
<evidence type="ECO:0000313" key="8">
    <source>
        <dbReference type="Proteomes" id="UP000545493"/>
    </source>
</evidence>
<dbReference type="AlphaFoldDB" id="A0A7X5ULF1"/>
<dbReference type="SUPFAM" id="SSF53850">
    <property type="entry name" value="Periplasmic binding protein-like II"/>
    <property type="match status" value="1"/>
</dbReference>
<sequence>MRTARPLLSLLSLLAVLLAGCASPGAPVDPAPIGTPQRPMPPNAVIGADVEGGGSGDSDCDPAASLSPNGAISAGSTMAEIKQRGYLKAGVDQNTFLFGFRDPTTGRLEGFDIDIAKEIARAIFGDPDAIQFRAISSAQRDVALMNGDVDIVVRTYSITCQRLQKVGFSTVYYVAGQRVLVKQNSQVGGIGDLGGKRVCATKESTSLENIANSEPKPVPVSVDDWSDCLVMLQQGQVDAVSTDDTILAGMAEQDPTTKIVGDRFTEELYGVGIPKENEDMVRFVNAVLEDIRGSAWKRSYDNWLRERLGPASPPAPRYR</sequence>
<dbReference type="InterPro" id="IPR001638">
    <property type="entry name" value="Solute-binding_3/MltF_N"/>
</dbReference>
<evidence type="ECO:0000259" key="6">
    <source>
        <dbReference type="SMART" id="SM00062"/>
    </source>
</evidence>
<dbReference type="Pfam" id="PF00497">
    <property type="entry name" value="SBP_bac_3"/>
    <property type="match status" value="1"/>
</dbReference>
<evidence type="ECO:0000256" key="4">
    <source>
        <dbReference type="SAM" id="MobiDB-lite"/>
    </source>
</evidence>
<protein>
    <submittedName>
        <fullName evidence="7">Polar amino acid transport system substrate-binding protein</fullName>
    </submittedName>
</protein>
<dbReference type="GO" id="GO:0005576">
    <property type="term" value="C:extracellular region"/>
    <property type="evidence" value="ECO:0007669"/>
    <property type="project" value="TreeGrafter"/>
</dbReference>
<feature type="signal peptide" evidence="5">
    <location>
        <begin position="1"/>
        <end position="21"/>
    </location>
</feature>
<dbReference type="GO" id="GO:0030288">
    <property type="term" value="C:outer membrane-bounded periplasmic space"/>
    <property type="evidence" value="ECO:0007669"/>
    <property type="project" value="TreeGrafter"/>
</dbReference>
<dbReference type="PROSITE" id="PS51257">
    <property type="entry name" value="PROKAR_LIPOPROTEIN"/>
    <property type="match status" value="1"/>
</dbReference>
<feature type="domain" description="Solute-binding protein family 3/N-terminal" evidence="6">
    <location>
        <begin position="86"/>
        <end position="307"/>
    </location>
</feature>
<reference evidence="7 8" key="1">
    <citation type="submission" date="2020-03" db="EMBL/GenBank/DDBJ databases">
        <title>Sequencing the genomes of 1000 actinobacteria strains.</title>
        <authorList>
            <person name="Klenk H.-P."/>
        </authorList>
    </citation>
    <scope>NUCLEOTIDE SEQUENCE [LARGE SCALE GENOMIC DNA]</scope>
    <source>
        <strain evidence="7 8">DSM 45685</strain>
    </source>
</reference>
<feature type="region of interest" description="Disordered" evidence="4">
    <location>
        <begin position="29"/>
        <end position="67"/>
    </location>
</feature>
<comment type="caution">
    <text evidence="7">The sequence shown here is derived from an EMBL/GenBank/DDBJ whole genome shotgun (WGS) entry which is preliminary data.</text>
</comment>
<dbReference type="EMBL" id="JAAOYM010000001">
    <property type="protein sequence ID" value="NIJ09884.1"/>
    <property type="molecule type" value="Genomic_DNA"/>
</dbReference>
<evidence type="ECO:0000256" key="5">
    <source>
        <dbReference type="SAM" id="SignalP"/>
    </source>
</evidence>
<dbReference type="RefSeq" id="WP_167165655.1">
    <property type="nucleotide sequence ID" value="NZ_JAAOYM010000001.1"/>
</dbReference>
<comment type="similarity">
    <text evidence="1">Belongs to the bacterial solute-binding protein 3 family.</text>
</comment>
<evidence type="ECO:0000256" key="3">
    <source>
        <dbReference type="ARBA" id="ARBA00022729"/>
    </source>
</evidence>
<keyword evidence="8" id="KW-1185">Reference proteome</keyword>